<proteinExistence type="predicted"/>
<protein>
    <submittedName>
        <fullName evidence="1">Uncharacterized protein</fullName>
    </submittedName>
</protein>
<sequence>MKFYSTLFIFVLFSIASCHGRNVQEDEICGKQISKALGDINNYYFTKQTAYLDSAIFILKSIENKSDKYRNIIYSDEVHAYFLHKDFSLALTALNKVPASVYPFPAFKDILEDKIKAKEAETKGDKPTQIKFFRALILIYQHYINENYQVFVTTLRQTDPDKIDNSQIDFIVTELYYYIAQTEGIHNAINQLNVFQKSIKGNRSYFSELKKYIQSNNASSMGILLY</sequence>
<accession>A0A7W5H3E4</accession>
<dbReference type="EMBL" id="JACHYB010000002">
    <property type="protein sequence ID" value="MBB3188524.1"/>
    <property type="molecule type" value="Genomic_DNA"/>
</dbReference>
<dbReference type="PROSITE" id="PS51257">
    <property type="entry name" value="PROKAR_LIPOPROTEIN"/>
    <property type="match status" value="1"/>
</dbReference>
<name>A0A7W5H3E4_9PORP</name>
<dbReference type="RefSeq" id="WP_183414278.1">
    <property type="nucleotide sequence ID" value="NZ_JACHYB010000002.1"/>
</dbReference>
<keyword evidence="2" id="KW-1185">Reference proteome</keyword>
<reference evidence="1 2" key="1">
    <citation type="submission" date="2020-08" db="EMBL/GenBank/DDBJ databases">
        <title>Genomic Encyclopedia of Type Strains, Phase IV (KMG-IV): sequencing the most valuable type-strain genomes for metagenomic binning, comparative biology and taxonomic classification.</title>
        <authorList>
            <person name="Goeker M."/>
        </authorList>
    </citation>
    <scope>NUCLEOTIDE SEQUENCE [LARGE SCALE GENOMIC DNA]</scope>
    <source>
        <strain evidence="1 2">DSM 27471</strain>
    </source>
</reference>
<organism evidence="1 2">
    <name type="scientific">Microbacter margulisiae</name>
    <dbReference type="NCBI Taxonomy" id="1350067"/>
    <lineage>
        <taxon>Bacteria</taxon>
        <taxon>Pseudomonadati</taxon>
        <taxon>Bacteroidota</taxon>
        <taxon>Bacteroidia</taxon>
        <taxon>Bacteroidales</taxon>
        <taxon>Porphyromonadaceae</taxon>
        <taxon>Microbacter</taxon>
    </lineage>
</organism>
<dbReference type="AlphaFoldDB" id="A0A7W5H3E4"/>
<dbReference type="Proteomes" id="UP000544222">
    <property type="component" value="Unassembled WGS sequence"/>
</dbReference>
<gene>
    <name evidence="1" type="ORF">FHX64_002722</name>
</gene>
<evidence type="ECO:0000313" key="1">
    <source>
        <dbReference type="EMBL" id="MBB3188524.1"/>
    </source>
</evidence>
<comment type="caution">
    <text evidence="1">The sequence shown here is derived from an EMBL/GenBank/DDBJ whole genome shotgun (WGS) entry which is preliminary data.</text>
</comment>
<evidence type="ECO:0000313" key="2">
    <source>
        <dbReference type="Proteomes" id="UP000544222"/>
    </source>
</evidence>